<dbReference type="EMBL" id="OJIN01000032">
    <property type="protein sequence ID" value="SPD72254.1"/>
    <property type="molecule type" value="Genomic_DNA"/>
</dbReference>
<sequence length="249" mass="29418">MLEHIGRCYGDADRIWIMDRGIPTEEVLKEMREAEVPIRYLVGTPRGHLTRYEEELSKKPWQDARLNVRVNLLSKDKEMYIRAESRDRCKKEKTIRLRKLRRFLSRLNERRNQKSIDRDKLLKKIGAAEKDAGRFARLLDVTIPAANQPINEQTFYWKINRPKYRQTRSRDGRHLLLTNQTAADPAELWKQYMILTEVEEAFRDLKGDLSIRPIIISLNAALRLIALWPFLLTLCMQPCGNWPELIHQA</sequence>
<dbReference type="AlphaFoldDB" id="A0A445MRW1"/>
<gene>
    <name evidence="1" type="ORF">PITCH_A1270003</name>
</gene>
<organism evidence="1">
    <name type="scientific">uncultured Desulfobacterium sp</name>
    <dbReference type="NCBI Taxonomy" id="201089"/>
    <lineage>
        <taxon>Bacteria</taxon>
        <taxon>Pseudomonadati</taxon>
        <taxon>Thermodesulfobacteriota</taxon>
        <taxon>Desulfobacteria</taxon>
        <taxon>Desulfobacterales</taxon>
        <taxon>Desulfobacteriaceae</taxon>
        <taxon>Desulfobacterium</taxon>
        <taxon>environmental samples</taxon>
    </lineage>
</organism>
<reference evidence="1" key="1">
    <citation type="submission" date="2018-01" db="EMBL/GenBank/DDBJ databases">
        <authorList>
            <person name="Regsiter A."/>
            <person name="William W."/>
        </authorList>
    </citation>
    <scope>NUCLEOTIDE SEQUENCE</scope>
    <source>
        <strain evidence="1">TRIP AH-1</strain>
    </source>
</reference>
<protein>
    <submittedName>
        <fullName evidence="1">Transposase</fullName>
    </submittedName>
</protein>
<proteinExistence type="predicted"/>
<evidence type="ECO:0000313" key="1">
    <source>
        <dbReference type="EMBL" id="SPD72254.1"/>
    </source>
</evidence>
<name>A0A445MRW1_9BACT</name>
<accession>A0A445MRW1</accession>